<protein>
    <submittedName>
        <fullName evidence="1">Uncharacterized protein</fullName>
    </submittedName>
</protein>
<proteinExistence type="predicted"/>
<evidence type="ECO:0000313" key="1">
    <source>
        <dbReference type="EnsemblPlants" id="EMT04553"/>
    </source>
</evidence>
<dbReference type="EnsemblPlants" id="EMT04553">
    <property type="protein sequence ID" value="EMT04553"/>
    <property type="gene ID" value="F775_15956"/>
</dbReference>
<accession>M8BCR0</accession>
<organism evidence="1">
    <name type="scientific">Aegilops tauschii</name>
    <name type="common">Tausch's goatgrass</name>
    <name type="synonym">Aegilops squarrosa</name>
    <dbReference type="NCBI Taxonomy" id="37682"/>
    <lineage>
        <taxon>Eukaryota</taxon>
        <taxon>Viridiplantae</taxon>
        <taxon>Streptophyta</taxon>
        <taxon>Embryophyta</taxon>
        <taxon>Tracheophyta</taxon>
        <taxon>Spermatophyta</taxon>
        <taxon>Magnoliopsida</taxon>
        <taxon>Liliopsida</taxon>
        <taxon>Poales</taxon>
        <taxon>Poaceae</taxon>
        <taxon>BOP clade</taxon>
        <taxon>Pooideae</taxon>
        <taxon>Triticodae</taxon>
        <taxon>Triticeae</taxon>
        <taxon>Triticinae</taxon>
        <taxon>Aegilops</taxon>
    </lineage>
</organism>
<reference evidence="1" key="1">
    <citation type="submission" date="2015-06" db="UniProtKB">
        <authorList>
            <consortium name="EnsemblPlants"/>
        </authorList>
    </citation>
    <scope>IDENTIFICATION</scope>
</reference>
<dbReference type="AlphaFoldDB" id="M8BCR0"/>
<name>M8BCR0_AEGTA</name>
<sequence length="90" mass="10092">MDAKSPHPLPLSAAQKQIRDDVPLVCTWALVNAFAIACGQVYLSRIQIFPAIDPGYIFYTMFIFFFVVLDLTCLADLLRGDGWGKQYAAY</sequence>